<accession>A0A165JY38</accession>
<dbReference type="AlphaFoldDB" id="A0A165JY38"/>
<gene>
    <name evidence="1" type="ORF">L228DRAFT_265135</name>
</gene>
<protein>
    <submittedName>
        <fullName evidence="1">Uncharacterized protein</fullName>
    </submittedName>
</protein>
<evidence type="ECO:0000313" key="1">
    <source>
        <dbReference type="EMBL" id="KZF26770.1"/>
    </source>
</evidence>
<proteinExistence type="predicted"/>
<dbReference type="EMBL" id="KV407454">
    <property type="protein sequence ID" value="KZF26770.1"/>
    <property type="molecule type" value="Genomic_DNA"/>
</dbReference>
<evidence type="ECO:0000313" key="2">
    <source>
        <dbReference type="Proteomes" id="UP000076632"/>
    </source>
</evidence>
<dbReference type="InParanoid" id="A0A165JY38"/>
<name>A0A165JY38_XYLHT</name>
<organism evidence="1 2">
    <name type="scientific">Xylona heveae (strain CBS 132557 / TC161)</name>
    <dbReference type="NCBI Taxonomy" id="1328760"/>
    <lineage>
        <taxon>Eukaryota</taxon>
        <taxon>Fungi</taxon>
        <taxon>Dikarya</taxon>
        <taxon>Ascomycota</taxon>
        <taxon>Pezizomycotina</taxon>
        <taxon>Xylonomycetes</taxon>
        <taxon>Xylonales</taxon>
        <taxon>Xylonaceae</taxon>
        <taxon>Xylona</taxon>
    </lineage>
</organism>
<sequence length="118" mass="13537">MSALKSLLRQKNKTWTAEDSETFNVTFVPFEKIFDVALPKDKEERFQRLSERFTQPGEDELKNFSSYCDSFAENNFLVTFTHLENATREDSDPIESRFAVSSFLSIVMAGLGLSHLSK</sequence>
<dbReference type="RefSeq" id="XP_018192325.1">
    <property type="nucleotide sequence ID" value="XM_018334659.1"/>
</dbReference>
<dbReference type="Proteomes" id="UP000076632">
    <property type="component" value="Unassembled WGS sequence"/>
</dbReference>
<keyword evidence="2" id="KW-1185">Reference proteome</keyword>
<dbReference type="GeneID" id="28899796"/>
<reference evidence="1 2" key="1">
    <citation type="journal article" date="2016" name="Fungal Biol.">
        <title>The genome of Xylona heveae provides a window into fungal endophytism.</title>
        <authorList>
            <person name="Gazis R."/>
            <person name="Kuo A."/>
            <person name="Riley R."/>
            <person name="LaButti K."/>
            <person name="Lipzen A."/>
            <person name="Lin J."/>
            <person name="Amirebrahimi M."/>
            <person name="Hesse C.N."/>
            <person name="Spatafora J.W."/>
            <person name="Henrissat B."/>
            <person name="Hainaut M."/>
            <person name="Grigoriev I.V."/>
            <person name="Hibbett D.S."/>
        </authorList>
    </citation>
    <scope>NUCLEOTIDE SEQUENCE [LARGE SCALE GENOMIC DNA]</scope>
    <source>
        <strain evidence="1 2">TC161</strain>
    </source>
</reference>